<dbReference type="OrthoDB" id="10029326at2759"/>
<keyword evidence="5" id="KW-0560">Oxidoreductase</keyword>
<dbReference type="EMBL" id="GL385401">
    <property type="protein sequence ID" value="EJT71028.1"/>
    <property type="molecule type" value="Genomic_DNA"/>
</dbReference>
<evidence type="ECO:0000256" key="5">
    <source>
        <dbReference type="ARBA" id="ARBA00023002"/>
    </source>
</evidence>
<sequence length="494" mass="53396">MATKEHQVVIVGGGITGLAMALMLEKLDVDYVLLEAYKTITPNLGASIGLLPHGERVLDQLGCWDALRERSMPFERVVLRDGVSGRRVRTWPFGDVLERRHGYPSVFTSRYELLCVMHERVRDKHRILTETSVERVETHPDHALVRCAGGGTIRAQVVVGADGVHSTVRREMWRNADEAGDEGWIPARDRAPVPVEYGCVFGTASKRPRALVPGETVLASGPGLIATLMSGPDGTAFFFNYWELPKDRQLYELDKLPRFTEKDKAEQTALGGHLIISDGGATMGEMVAEAKSSSGVTSIPVYLMRRWHHGRLVILGDAAHKFNPLTGMGGNGCLDSCAALVSELHARGLLGPDQKDGPWPLASVSAAFAATEAERVPRLAPLVGSSESASRVLAWQKGWHKALLLYLLPLVPASVMLRPQSVECARSPGARFIPAPDRPHEWKFADEQEAAGQGGLAGRALAALVPVLVAVLAAWTIKGGYAPARLGLVGFGSV</sequence>
<comment type="cofactor">
    <cofactor evidence="1">
        <name>FAD</name>
        <dbReference type="ChEBI" id="CHEBI:57692"/>
    </cofactor>
</comment>
<dbReference type="InterPro" id="IPR050562">
    <property type="entry name" value="FAD_mOase_fung"/>
</dbReference>
<dbReference type="InterPro" id="IPR002938">
    <property type="entry name" value="FAD-bd"/>
</dbReference>
<reference evidence="9" key="1">
    <citation type="submission" date="2010-07" db="EMBL/GenBank/DDBJ databases">
        <title>The genome sequence of Gaeumannomyces graminis var. tritici strain R3-111a-1.</title>
        <authorList>
            <consortium name="The Broad Institute Genome Sequencing Platform"/>
            <person name="Ma L.-J."/>
            <person name="Dead R."/>
            <person name="Young S."/>
            <person name="Zeng Q."/>
            <person name="Koehrsen M."/>
            <person name="Alvarado L."/>
            <person name="Berlin A."/>
            <person name="Chapman S.B."/>
            <person name="Chen Z."/>
            <person name="Freedman E."/>
            <person name="Gellesch M."/>
            <person name="Goldberg J."/>
            <person name="Griggs A."/>
            <person name="Gujja S."/>
            <person name="Heilman E.R."/>
            <person name="Heiman D."/>
            <person name="Hepburn T."/>
            <person name="Howarth C."/>
            <person name="Jen D."/>
            <person name="Larson L."/>
            <person name="Mehta T."/>
            <person name="Neiman D."/>
            <person name="Pearson M."/>
            <person name="Roberts A."/>
            <person name="Saif S."/>
            <person name="Shea T."/>
            <person name="Shenoy N."/>
            <person name="Sisk P."/>
            <person name="Stolte C."/>
            <person name="Sykes S."/>
            <person name="Walk T."/>
            <person name="White J."/>
            <person name="Yandava C."/>
            <person name="Haas B."/>
            <person name="Nusbaum C."/>
            <person name="Birren B."/>
        </authorList>
    </citation>
    <scope>NUCLEOTIDE SEQUENCE [LARGE SCALE GENOMIC DNA]</scope>
    <source>
        <strain evidence="9">R3-111a-1</strain>
    </source>
</reference>
<feature type="domain" description="FAD-binding" evidence="6">
    <location>
        <begin position="6"/>
        <end position="173"/>
    </location>
</feature>
<protein>
    <recommendedName>
        <fullName evidence="6">FAD-binding domain-containing protein</fullName>
    </recommendedName>
</protein>
<keyword evidence="4" id="KW-0274">FAD</keyword>
<evidence type="ECO:0000259" key="6">
    <source>
        <dbReference type="Pfam" id="PF01494"/>
    </source>
</evidence>
<dbReference type="GeneID" id="20352507"/>
<proteinExistence type="inferred from homology"/>
<dbReference type="PANTHER" id="PTHR47356">
    <property type="entry name" value="FAD-DEPENDENT MONOOXYGENASE ASQG-RELATED"/>
    <property type="match status" value="1"/>
</dbReference>
<dbReference type="InterPro" id="IPR036188">
    <property type="entry name" value="FAD/NAD-bd_sf"/>
</dbReference>
<reference evidence="8" key="4">
    <citation type="journal article" date="2015" name="G3 (Bethesda)">
        <title>Genome sequences of three phytopathogenic species of the Magnaporthaceae family of fungi.</title>
        <authorList>
            <person name="Okagaki L.H."/>
            <person name="Nunes C.C."/>
            <person name="Sailsbery J."/>
            <person name="Clay B."/>
            <person name="Brown D."/>
            <person name="John T."/>
            <person name="Oh Y."/>
            <person name="Young N."/>
            <person name="Fitzgerald M."/>
            <person name="Haas B.J."/>
            <person name="Zeng Q."/>
            <person name="Young S."/>
            <person name="Adiconis X."/>
            <person name="Fan L."/>
            <person name="Levin J.Z."/>
            <person name="Mitchell T.K."/>
            <person name="Okubara P.A."/>
            <person name="Farman M.L."/>
            <person name="Kohn L.M."/>
            <person name="Birren B."/>
            <person name="Ma L.-J."/>
            <person name="Dean R.A."/>
        </authorList>
    </citation>
    <scope>NUCLEOTIDE SEQUENCE</scope>
    <source>
        <strain evidence="8">R3-111a-1</strain>
    </source>
</reference>
<keyword evidence="3" id="KW-0285">Flavoprotein</keyword>
<reference evidence="7" key="2">
    <citation type="submission" date="2010-07" db="EMBL/GenBank/DDBJ databases">
        <authorList>
            <consortium name="The Broad Institute Genome Sequencing Platform"/>
            <consortium name="Broad Institute Genome Sequencing Center for Infectious Disease"/>
            <person name="Ma L.-J."/>
            <person name="Dead R."/>
            <person name="Young S."/>
            <person name="Zeng Q."/>
            <person name="Koehrsen M."/>
            <person name="Alvarado L."/>
            <person name="Berlin A."/>
            <person name="Chapman S.B."/>
            <person name="Chen Z."/>
            <person name="Freedman E."/>
            <person name="Gellesch M."/>
            <person name="Goldberg J."/>
            <person name="Griggs A."/>
            <person name="Gujja S."/>
            <person name="Heilman E.R."/>
            <person name="Heiman D."/>
            <person name="Hepburn T."/>
            <person name="Howarth C."/>
            <person name="Jen D."/>
            <person name="Larson L."/>
            <person name="Mehta T."/>
            <person name="Neiman D."/>
            <person name="Pearson M."/>
            <person name="Roberts A."/>
            <person name="Saif S."/>
            <person name="Shea T."/>
            <person name="Shenoy N."/>
            <person name="Sisk P."/>
            <person name="Stolte C."/>
            <person name="Sykes S."/>
            <person name="Walk T."/>
            <person name="White J."/>
            <person name="Yandava C."/>
            <person name="Haas B."/>
            <person name="Nusbaum C."/>
            <person name="Birren B."/>
        </authorList>
    </citation>
    <scope>NUCLEOTIDE SEQUENCE</scope>
    <source>
        <strain evidence="7">R3-111a-1</strain>
    </source>
</reference>
<dbReference type="eggNOG" id="KOG2614">
    <property type="taxonomic scope" value="Eukaryota"/>
</dbReference>
<dbReference type="Proteomes" id="UP000006039">
    <property type="component" value="Unassembled WGS sequence"/>
</dbReference>
<dbReference type="Gene3D" id="3.50.50.60">
    <property type="entry name" value="FAD/NAD(P)-binding domain"/>
    <property type="match status" value="1"/>
</dbReference>
<reference evidence="8" key="5">
    <citation type="submission" date="2018-04" db="UniProtKB">
        <authorList>
            <consortium name="EnsemblFungi"/>
        </authorList>
    </citation>
    <scope>IDENTIFICATION</scope>
    <source>
        <strain evidence="8">R3-111a-1</strain>
    </source>
</reference>
<dbReference type="STRING" id="644352.J3PEX0"/>
<evidence type="ECO:0000313" key="8">
    <source>
        <dbReference type="EnsemblFungi" id="EJT71028"/>
    </source>
</evidence>
<reference evidence="7" key="3">
    <citation type="submission" date="2010-09" db="EMBL/GenBank/DDBJ databases">
        <title>Annotation of Gaeumannomyces graminis var. tritici R3-111a-1.</title>
        <authorList>
            <consortium name="The Broad Institute Genome Sequencing Platform"/>
            <person name="Ma L.-J."/>
            <person name="Dead R."/>
            <person name="Young S.K."/>
            <person name="Zeng Q."/>
            <person name="Gargeya S."/>
            <person name="Fitzgerald M."/>
            <person name="Haas B."/>
            <person name="Abouelleil A."/>
            <person name="Alvarado L."/>
            <person name="Arachchi H.M."/>
            <person name="Berlin A."/>
            <person name="Brown A."/>
            <person name="Chapman S.B."/>
            <person name="Chen Z."/>
            <person name="Dunbar C."/>
            <person name="Freedman E."/>
            <person name="Gearin G."/>
            <person name="Gellesch M."/>
            <person name="Goldberg J."/>
            <person name="Griggs A."/>
            <person name="Gujja S."/>
            <person name="Heiman D."/>
            <person name="Howarth C."/>
            <person name="Larson L."/>
            <person name="Lui A."/>
            <person name="MacDonald P.J.P."/>
            <person name="Mehta T."/>
            <person name="Montmayeur A."/>
            <person name="Murphy C."/>
            <person name="Neiman D."/>
            <person name="Pearson M."/>
            <person name="Priest M."/>
            <person name="Roberts A."/>
            <person name="Saif S."/>
            <person name="Shea T."/>
            <person name="Shenoy N."/>
            <person name="Sisk P."/>
            <person name="Stolte C."/>
            <person name="Sykes S."/>
            <person name="Yandava C."/>
            <person name="Wortman J."/>
            <person name="Nusbaum C."/>
            <person name="Birren B."/>
        </authorList>
    </citation>
    <scope>NUCLEOTIDE SEQUENCE</scope>
    <source>
        <strain evidence="7">R3-111a-1</strain>
    </source>
</reference>
<organism evidence="7">
    <name type="scientific">Gaeumannomyces tritici (strain R3-111a-1)</name>
    <name type="common">Wheat and barley take-all root rot fungus</name>
    <name type="synonym">Gaeumannomyces graminis var. tritici</name>
    <dbReference type="NCBI Taxonomy" id="644352"/>
    <lineage>
        <taxon>Eukaryota</taxon>
        <taxon>Fungi</taxon>
        <taxon>Dikarya</taxon>
        <taxon>Ascomycota</taxon>
        <taxon>Pezizomycotina</taxon>
        <taxon>Sordariomycetes</taxon>
        <taxon>Sordariomycetidae</taxon>
        <taxon>Magnaporthales</taxon>
        <taxon>Magnaporthaceae</taxon>
        <taxon>Gaeumannomyces</taxon>
    </lineage>
</organism>
<accession>J3PEX0</accession>
<keyword evidence="9" id="KW-1185">Reference proteome</keyword>
<dbReference type="PRINTS" id="PR00420">
    <property type="entry name" value="RNGMNOXGNASE"/>
</dbReference>
<dbReference type="HOGENOM" id="CLU_009665_12_2_1"/>
<evidence type="ECO:0000313" key="9">
    <source>
        <dbReference type="Proteomes" id="UP000006039"/>
    </source>
</evidence>
<dbReference type="RefSeq" id="XP_009228206.1">
    <property type="nucleotide sequence ID" value="XM_009229942.1"/>
</dbReference>
<comment type="similarity">
    <text evidence="2">Belongs to the paxM FAD-dependent monooxygenase family.</text>
</comment>
<evidence type="ECO:0000256" key="3">
    <source>
        <dbReference type="ARBA" id="ARBA00022630"/>
    </source>
</evidence>
<dbReference type="EnsemblFungi" id="EJT71028">
    <property type="protein sequence ID" value="EJT71028"/>
    <property type="gene ID" value="GGTG_12049"/>
</dbReference>
<name>J3PEX0_GAET3</name>
<evidence type="ECO:0000256" key="2">
    <source>
        <dbReference type="ARBA" id="ARBA00007992"/>
    </source>
</evidence>
<evidence type="ECO:0000256" key="1">
    <source>
        <dbReference type="ARBA" id="ARBA00001974"/>
    </source>
</evidence>
<dbReference type="SUPFAM" id="SSF51905">
    <property type="entry name" value="FAD/NAD(P)-binding domain"/>
    <property type="match status" value="1"/>
</dbReference>
<dbReference type="VEuPathDB" id="FungiDB:GGTG_12049"/>
<gene>
    <name evidence="8" type="primary">20352507</name>
    <name evidence="7" type="ORF">GGTG_12049</name>
</gene>
<evidence type="ECO:0000256" key="4">
    <source>
        <dbReference type="ARBA" id="ARBA00022827"/>
    </source>
</evidence>
<dbReference type="GO" id="GO:0071949">
    <property type="term" value="F:FAD binding"/>
    <property type="evidence" value="ECO:0007669"/>
    <property type="project" value="InterPro"/>
</dbReference>
<dbReference type="GO" id="GO:0004497">
    <property type="term" value="F:monooxygenase activity"/>
    <property type="evidence" value="ECO:0007669"/>
    <property type="project" value="InterPro"/>
</dbReference>
<feature type="domain" description="FAD-binding" evidence="6">
    <location>
        <begin position="302"/>
        <end position="345"/>
    </location>
</feature>
<evidence type="ECO:0000313" key="7">
    <source>
        <dbReference type="EMBL" id="EJT71028.1"/>
    </source>
</evidence>
<dbReference type="PANTHER" id="PTHR47356:SF2">
    <property type="entry name" value="FAD-BINDING DOMAIN-CONTAINING PROTEIN-RELATED"/>
    <property type="match status" value="1"/>
</dbReference>
<dbReference type="AlphaFoldDB" id="J3PEX0"/>
<dbReference type="Pfam" id="PF01494">
    <property type="entry name" value="FAD_binding_3"/>
    <property type="match status" value="2"/>
</dbReference>